<comment type="function">
    <text evidence="17">Core subunit of the mitochondrial membrane respiratory chain NADH dehydrogenase (Complex I) which catalyzes electron transfer from NADH through the respiratory chain, using ubiquinone as an electron acceptor. Essential for the catalytic activity and assembly of complex I.</text>
</comment>
<keyword evidence="11 17" id="KW-1133">Transmembrane helix</keyword>
<dbReference type="GO" id="GO:0005743">
    <property type="term" value="C:mitochondrial inner membrane"/>
    <property type="evidence" value="ECO:0007669"/>
    <property type="project" value="UniProtKB-SubCell"/>
</dbReference>
<keyword evidence="18" id="KW-0732">Signal</keyword>
<feature type="transmembrane region" description="Helical" evidence="17">
    <location>
        <begin position="325"/>
        <end position="347"/>
    </location>
</feature>
<feature type="chain" id="PRO_5016439412" description="NADH-ubiquinone oxidoreductase chain 5" evidence="18">
    <location>
        <begin position="18"/>
        <end position="665"/>
    </location>
</feature>
<dbReference type="GO" id="GO:0003954">
    <property type="term" value="F:NADH dehydrogenase activity"/>
    <property type="evidence" value="ECO:0007669"/>
    <property type="project" value="TreeGrafter"/>
</dbReference>
<dbReference type="GO" id="GO:0008137">
    <property type="term" value="F:NADH dehydrogenase (ubiquinone) activity"/>
    <property type="evidence" value="ECO:0007669"/>
    <property type="project" value="UniProtKB-EC"/>
</dbReference>
<gene>
    <name evidence="22" type="primary">nad5</name>
</gene>
<feature type="transmembrane region" description="Helical" evidence="17">
    <location>
        <begin position="410"/>
        <end position="434"/>
    </location>
</feature>
<comment type="catalytic activity">
    <reaction evidence="16 17">
        <text>a ubiquinone + NADH + 5 H(+)(in) = a ubiquinol + NAD(+) + 4 H(+)(out)</text>
        <dbReference type="Rhea" id="RHEA:29091"/>
        <dbReference type="Rhea" id="RHEA-COMP:9565"/>
        <dbReference type="Rhea" id="RHEA-COMP:9566"/>
        <dbReference type="ChEBI" id="CHEBI:15378"/>
        <dbReference type="ChEBI" id="CHEBI:16389"/>
        <dbReference type="ChEBI" id="CHEBI:17976"/>
        <dbReference type="ChEBI" id="CHEBI:57540"/>
        <dbReference type="ChEBI" id="CHEBI:57945"/>
        <dbReference type="EC" id="7.1.1.2"/>
    </reaction>
</comment>
<feature type="transmembrane region" description="Helical" evidence="17">
    <location>
        <begin position="506"/>
        <end position="527"/>
    </location>
</feature>
<dbReference type="AlphaFoldDB" id="A0A2Z4M8V5"/>
<comment type="subcellular location">
    <subcellularLocation>
        <location evidence="2">Mitochondrion inner membrane</location>
        <topology evidence="2">Multi-pass membrane protein</topology>
    </subcellularLocation>
</comment>
<feature type="domain" description="NADH dehydrogenase subunit 5 C-terminal" evidence="21">
    <location>
        <begin position="424"/>
        <end position="628"/>
    </location>
</feature>
<dbReference type="EC" id="7.1.1.2" evidence="3 17"/>
<feature type="transmembrane region" description="Helical" evidence="17">
    <location>
        <begin position="83"/>
        <end position="101"/>
    </location>
</feature>
<evidence type="ECO:0000256" key="5">
    <source>
        <dbReference type="ARBA" id="ARBA00022448"/>
    </source>
</evidence>
<dbReference type="Pfam" id="PF06455">
    <property type="entry name" value="NADH5_C"/>
    <property type="match status" value="1"/>
</dbReference>
<dbReference type="Pfam" id="PF00361">
    <property type="entry name" value="Proton_antipo_M"/>
    <property type="match status" value="1"/>
</dbReference>
<organism evidence="22">
    <name type="scientific">Lactarius sp.</name>
    <name type="common">in: basidiomycete fungi</name>
    <dbReference type="NCBI Taxonomy" id="1886493"/>
    <lineage>
        <taxon>Eukaryota</taxon>
        <taxon>Fungi</taxon>
        <taxon>Dikarya</taxon>
        <taxon>Basidiomycota</taxon>
        <taxon>Agaricomycotina</taxon>
        <taxon>Agaricomycetes</taxon>
        <taxon>Russulales</taxon>
        <taxon>Russulaceae</taxon>
        <taxon>Lactarius</taxon>
    </lineage>
</organism>
<keyword evidence="9" id="KW-1278">Translocase</keyword>
<evidence type="ECO:0000256" key="10">
    <source>
        <dbReference type="ARBA" id="ARBA00022982"/>
    </source>
</evidence>
<dbReference type="InterPro" id="IPR010934">
    <property type="entry name" value="NADH_DH_su5_C"/>
</dbReference>
<evidence type="ECO:0000256" key="7">
    <source>
        <dbReference type="ARBA" id="ARBA00022692"/>
    </source>
</evidence>
<evidence type="ECO:0000256" key="13">
    <source>
        <dbReference type="ARBA" id="ARBA00023075"/>
    </source>
</evidence>
<reference evidence="22" key="1">
    <citation type="journal article" date="2019" name="Int. J. Biol. Macromol.">
        <title>Characterization and comparative analysis of six complete mitochondrial genomes from ectomycorrhizal fungi of the Lactarius genus and phylogenetic analysis of the Agaricomycetes.</title>
        <authorList>
            <person name="Li Q."/>
            <person name="Wang Q."/>
            <person name="Jin X."/>
            <person name="Chen Z."/>
            <person name="Xiong C."/>
            <person name="Li P."/>
            <person name="Liu Q."/>
            <person name="Huang W."/>
        </authorList>
    </citation>
    <scope>NUCLEOTIDE SEQUENCE</scope>
</reference>
<feature type="domain" description="NADH:quinone oxidoreductase/Mrp antiporter transmembrane" evidence="19">
    <location>
        <begin position="132"/>
        <end position="412"/>
    </location>
</feature>
<evidence type="ECO:0000256" key="6">
    <source>
        <dbReference type="ARBA" id="ARBA00022660"/>
    </source>
</evidence>
<dbReference type="EMBL" id="MH319476">
    <property type="protein sequence ID" value="AWX52922.1"/>
    <property type="molecule type" value="Genomic_DNA"/>
</dbReference>
<feature type="transmembrane region" description="Helical" evidence="17">
    <location>
        <begin position="454"/>
        <end position="472"/>
    </location>
</feature>
<evidence type="ECO:0000256" key="9">
    <source>
        <dbReference type="ARBA" id="ARBA00022967"/>
    </source>
</evidence>
<keyword evidence="13 17" id="KW-0830">Ubiquinone</keyword>
<feature type="transmembrane region" description="Helical" evidence="17">
    <location>
        <begin position="113"/>
        <end position="131"/>
    </location>
</feature>
<evidence type="ECO:0000256" key="4">
    <source>
        <dbReference type="ARBA" id="ARBA00021096"/>
    </source>
</evidence>
<dbReference type="PANTHER" id="PTHR42829">
    <property type="entry name" value="NADH-UBIQUINONE OXIDOREDUCTASE CHAIN 5"/>
    <property type="match status" value="1"/>
</dbReference>
<dbReference type="Gene3D" id="1.20.5.2700">
    <property type="match status" value="1"/>
</dbReference>
<protein>
    <recommendedName>
        <fullName evidence="4 17">NADH-ubiquinone oxidoreductase chain 5</fullName>
        <ecNumber evidence="3 17">7.1.1.2</ecNumber>
    </recommendedName>
</protein>
<feature type="transmembrane region" description="Helical" evidence="17">
    <location>
        <begin position="614"/>
        <end position="634"/>
    </location>
</feature>
<evidence type="ECO:0000256" key="17">
    <source>
        <dbReference type="RuleBase" id="RU003404"/>
    </source>
</evidence>
<dbReference type="InterPro" id="IPR003945">
    <property type="entry name" value="NU5C-like"/>
</dbReference>
<dbReference type="Pfam" id="PF00662">
    <property type="entry name" value="Proton_antipo_N"/>
    <property type="match status" value="1"/>
</dbReference>
<feature type="signal peptide" evidence="18">
    <location>
        <begin position="1"/>
        <end position="17"/>
    </location>
</feature>
<feature type="transmembrane region" description="Helical" evidence="17">
    <location>
        <begin position="273"/>
        <end position="294"/>
    </location>
</feature>
<keyword evidence="15 17" id="KW-0472">Membrane</keyword>
<feature type="transmembrane region" description="Helical" evidence="17">
    <location>
        <begin position="301"/>
        <end position="319"/>
    </location>
</feature>
<keyword evidence="7 17" id="KW-0812">Transmembrane</keyword>
<keyword evidence="14 17" id="KW-0496">Mitochondrion</keyword>
<feature type="transmembrane region" description="Helical" evidence="17">
    <location>
        <begin position="243"/>
        <end position="261"/>
    </location>
</feature>
<dbReference type="InterPro" id="IPR018393">
    <property type="entry name" value="NADHpl_OxRdtase_5_subgr"/>
</dbReference>
<dbReference type="PANTHER" id="PTHR42829:SF2">
    <property type="entry name" value="NADH-UBIQUINONE OXIDOREDUCTASE CHAIN 5"/>
    <property type="match status" value="1"/>
</dbReference>
<evidence type="ECO:0000256" key="3">
    <source>
        <dbReference type="ARBA" id="ARBA00012944"/>
    </source>
</evidence>
<evidence type="ECO:0000259" key="19">
    <source>
        <dbReference type="Pfam" id="PF00361"/>
    </source>
</evidence>
<evidence type="ECO:0000256" key="12">
    <source>
        <dbReference type="ARBA" id="ARBA00023027"/>
    </source>
</evidence>
<evidence type="ECO:0000259" key="20">
    <source>
        <dbReference type="Pfam" id="PF00662"/>
    </source>
</evidence>
<feature type="transmembrane region" description="Helical" evidence="17">
    <location>
        <begin position="176"/>
        <end position="197"/>
    </location>
</feature>
<accession>A0A2Z4M8V5</accession>
<evidence type="ECO:0000256" key="15">
    <source>
        <dbReference type="ARBA" id="ARBA00023136"/>
    </source>
</evidence>
<feature type="transmembrane region" description="Helical" evidence="17">
    <location>
        <begin position="137"/>
        <end position="155"/>
    </location>
</feature>
<name>A0A2Z4M8V5_9AGAM</name>
<feature type="transmembrane region" description="Helical" evidence="17">
    <location>
        <begin position="368"/>
        <end position="390"/>
    </location>
</feature>
<comment type="function">
    <text evidence="1">Core subunit of the mitochondrial membrane respiratory chain NADH dehydrogenase (Complex I) that is believed to belong to the minimal assembly required for catalysis. Complex I functions in the transfer of electrons from NADH to the respiratory chain. The immediate electron acceptor for the enzyme is believed to be ubiquinone.</text>
</comment>
<dbReference type="GO" id="GO:0015990">
    <property type="term" value="P:electron transport coupled proton transport"/>
    <property type="evidence" value="ECO:0007669"/>
    <property type="project" value="TreeGrafter"/>
</dbReference>
<dbReference type="PRINTS" id="PR01435">
    <property type="entry name" value="NPOXDRDTASE5"/>
</dbReference>
<evidence type="ECO:0000256" key="16">
    <source>
        <dbReference type="ARBA" id="ARBA00049551"/>
    </source>
</evidence>
<feature type="transmembrane region" description="Helical" evidence="17">
    <location>
        <begin position="646"/>
        <end position="664"/>
    </location>
</feature>
<evidence type="ECO:0000256" key="14">
    <source>
        <dbReference type="ARBA" id="ARBA00023128"/>
    </source>
</evidence>
<dbReference type="GO" id="GO:0042773">
    <property type="term" value="P:ATP synthesis coupled electron transport"/>
    <property type="evidence" value="ECO:0007669"/>
    <property type="project" value="InterPro"/>
</dbReference>
<sequence>MYLTILILPLLGSFVSGFLGRKIGVTGSHIITCTCLILSSILATIAFYEVGLCSSPVKIYLFNWIDSEYMTISWEFLFDQLTVSMFIPVLYISSLIHIFSTDYMAEDPHNQRFFSYLSLFTFFMLVLVSGANFFVMFVGWEGIGIVSYLLINFWFTRIQANKAAILALTMNRVGDMGLSIGFFALFALFGSLDYATIFSIVPFMNETAITIIGLLLLTGAMAKSAQIPLHSWLPGSMEGPTPVSALIHAATLVTAGLYLLLRSSPLLEYSSTALLVITLTGATTAFFAATCGLVQNDLKRIIAFSTISQLGYMVMAVGLSQYNVALMHVVNHAFFKALLFLGAGAVIHSFSDQQDVRRLGGLIKILPFTYTAMLVGSLSLLATPWLTGFYSKDLIIELAYGQYSFSGTYAFILGSITAGLTAFYSFRLICLVFLTVPNGPKQSYLNAHEANNKVIIPLFLLALFSIFFGFIFSDLFVGMASDFFSNAIFIKPNNISLVEAEFSLPLIIKLLPALLSLFGASLAIFLYHKSPTFIIDLTDSLIGQKIYTLFNGKYFFDIIYNNYMINKGLELGYTISKVLDRGIIEMVGPNGLSQTLTNTGKNISKLDTGVITTYSIYITLSLLSLIFLIFAPILIDTSLLNEIRLFIIYIAALIIVLSPSNNNIK</sequence>
<keyword evidence="10" id="KW-0249">Electron transport</keyword>
<feature type="transmembrane region" description="Helical" evidence="17">
    <location>
        <begin position="27"/>
        <end position="48"/>
    </location>
</feature>
<evidence type="ECO:0000256" key="2">
    <source>
        <dbReference type="ARBA" id="ARBA00004448"/>
    </source>
</evidence>
<feature type="domain" description="NADH-Ubiquinone oxidoreductase (complex I) chain 5 N-terminal" evidence="20">
    <location>
        <begin position="64"/>
        <end position="114"/>
    </location>
</feature>
<evidence type="ECO:0000256" key="1">
    <source>
        <dbReference type="ARBA" id="ARBA00003257"/>
    </source>
</evidence>
<dbReference type="NCBIfam" id="TIGR01974">
    <property type="entry name" value="NDH_I_L"/>
    <property type="match status" value="1"/>
</dbReference>
<geneLocation type="mitochondrion" evidence="22"/>
<dbReference type="InterPro" id="IPR001750">
    <property type="entry name" value="ND/Mrp_TM"/>
</dbReference>
<feature type="transmembrane region" description="Helical" evidence="17">
    <location>
        <begin position="203"/>
        <end position="222"/>
    </location>
</feature>
<evidence type="ECO:0000259" key="21">
    <source>
        <dbReference type="Pfam" id="PF06455"/>
    </source>
</evidence>
<dbReference type="NCBIfam" id="NF005141">
    <property type="entry name" value="PRK06590.1"/>
    <property type="match status" value="1"/>
</dbReference>
<evidence type="ECO:0000256" key="11">
    <source>
        <dbReference type="ARBA" id="ARBA00022989"/>
    </source>
</evidence>
<evidence type="ECO:0000256" key="8">
    <source>
        <dbReference type="ARBA" id="ARBA00022792"/>
    </source>
</evidence>
<keyword evidence="8" id="KW-0999">Mitochondrion inner membrane</keyword>
<evidence type="ECO:0000256" key="18">
    <source>
        <dbReference type="SAM" id="SignalP"/>
    </source>
</evidence>
<comment type="similarity">
    <text evidence="17">Belongs to the complex I subunit 5 family.</text>
</comment>
<keyword evidence="12 17" id="KW-0520">NAD</keyword>
<dbReference type="PRINTS" id="PR01434">
    <property type="entry name" value="NADHDHGNASE5"/>
</dbReference>
<dbReference type="InterPro" id="IPR001516">
    <property type="entry name" value="Proton_antipo_N"/>
</dbReference>
<evidence type="ECO:0000313" key="22">
    <source>
        <dbReference type="EMBL" id="AWX52922.1"/>
    </source>
</evidence>
<proteinExistence type="inferred from homology"/>
<keyword evidence="5 17" id="KW-0813">Transport</keyword>
<keyword evidence="6" id="KW-0679">Respiratory chain</keyword>